<keyword evidence="2" id="KW-1035">Host cytoplasm</keyword>
<keyword evidence="1" id="KW-0946">Virion</keyword>
<accession>A0A8S5LMY0</accession>
<evidence type="ECO:0000256" key="1">
    <source>
        <dbReference type="ARBA" id="ARBA00022561"/>
    </source>
</evidence>
<reference evidence="3" key="1">
    <citation type="journal article" date="2021" name="Proc. Natl. Acad. Sci. U.S.A.">
        <title>A Catalog of Tens of Thousands of Viruses from Human Metagenomes Reveals Hidden Associations with Chronic Diseases.</title>
        <authorList>
            <person name="Tisza M.J."/>
            <person name="Buck C.B."/>
        </authorList>
    </citation>
    <scope>NUCLEOTIDE SEQUENCE</scope>
    <source>
        <strain evidence="3">CtbQZ1</strain>
    </source>
</reference>
<sequence>MNIRDVYSAKAIALVNTEVASNKIAYLGSGLFPAKKKMGLDLKWIKTSKGLPVSLAPSNFDAVSTLRSREGFKLTETEMAFFRESMLIKEADEQEIMRVQDSADPYASEVLSRIFDDANTLIDGANVVPERMIMQLLAPADGSPKISIQANGVTYAYNYDPSNTYKTHNFANLETATDKWDDHENSDPLDDVSVALDAVESETGERPSIMIVSRKTMDHLKQNKKIRSAILAQNATANIFMNDNRVKEVFSNELGISIIVYSKQYKNEAGTASKFYPDGFATLIPSGALGNTWYGTTPEERTLIGKPTADVSIVNTGVAVAISVSEDPVQTKTTVSEIVLPSYERMDSTYVIKCY</sequence>
<dbReference type="InterPro" id="IPR005564">
    <property type="entry name" value="Major_capsid_GpE"/>
</dbReference>
<organism evidence="3">
    <name type="scientific">Siphoviridae sp. ctbQZ1</name>
    <dbReference type="NCBI Taxonomy" id="2827581"/>
    <lineage>
        <taxon>Viruses</taxon>
        <taxon>Duplodnaviria</taxon>
        <taxon>Heunggongvirae</taxon>
        <taxon>Uroviricota</taxon>
        <taxon>Caudoviricetes</taxon>
    </lineage>
</organism>
<dbReference type="InterPro" id="IPR053738">
    <property type="entry name" value="Lambda_capsid_assembly"/>
</dbReference>
<keyword evidence="1" id="KW-0167">Capsid protein</keyword>
<protein>
    <submittedName>
        <fullName evidence="3">Capsid protein</fullName>
    </submittedName>
</protein>
<dbReference type="Gene3D" id="3.90.1690.10">
    <property type="entry name" value="phage-related protein like domain"/>
    <property type="match status" value="1"/>
</dbReference>
<evidence type="ECO:0000256" key="2">
    <source>
        <dbReference type="ARBA" id="ARBA00023200"/>
    </source>
</evidence>
<proteinExistence type="predicted"/>
<dbReference type="Pfam" id="PF03864">
    <property type="entry name" value="Phage_cap_E"/>
    <property type="match status" value="1"/>
</dbReference>
<dbReference type="GO" id="GO:0019028">
    <property type="term" value="C:viral capsid"/>
    <property type="evidence" value="ECO:0007669"/>
    <property type="project" value="UniProtKB-KW"/>
</dbReference>
<evidence type="ECO:0000313" key="3">
    <source>
        <dbReference type="EMBL" id="DAD71310.1"/>
    </source>
</evidence>
<dbReference type="EMBL" id="BK015881">
    <property type="protein sequence ID" value="DAD71310.1"/>
    <property type="molecule type" value="Genomic_DNA"/>
</dbReference>
<name>A0A8S5LMY0_9CAUD</name>